<keyword evidence="1 2" id="KW-0998">Cell outer membrane</keyword>
<dbReference type="HAMAP" id="MF_01411">
    <property type="entry name" value="LPS_assembly_LptD"/>
    <property type="match status" value="1"/>
</dbReference>
<dbReference type="RefSeq" id="WP_153247895.1">
    <property type="nucleotide sequence ID" value="NZ_CP044205.1"/>
</dbReference>
<dbReference type="InterPro" id="IPR007543">
    <property type="entry name" value="LptD_C"/>
</dbReference>
<comment type="similarity">
    <text evidence="2">Belongs to the LptD family.</text>
</comment>
<evidence type="ECO:0000259" key="3">
    <source>
        <dbReference type="Pfam" id="PF04453"/>
    </source>
</evidence>
<dbReference type="InterPro" id="IPR020889">
    <property type="entry name" value="LipoPS_assembly_LptD"/>
</dbReference>
<gene>
    <name evidence="2 4" type="primary">lptD</name>
    <name evidence="4" type="ORF">F6R98_04075</name>
</gene>
<comment type="subcellular location">
    <subcellularLocation>
        <location evidence="2">Cell outer membrane</location>
    </subcellularLocation>
</comment>
<name>A0A5Q0BI91_9GAMM</name>
<dbReference type="OrthoDB" id="9760225at2"/>
<comment type="function">
    <text evidence="2">Together with LptE, is involved in the assembly of lipopolysaccharide (LPS) at the surface of the outer membrane.</text>
</comment>
<dbReference type="KEGG" id="mmob:F6R98_04075"/>
<proteinExistence type="inferred from homology"/>
<accession>A0A5Q0BI91</accession>
<sequence precursor="true">MTRKPFPSSVRLLAVLVRAVVICGLAERQAWAAATGWDCQQDARSQEWVCVAGKQQEAAAEETPSASVYDKGSVAGASTTAVDTVPAVAAPAPRAVPVAEALPLEDKAAISNVPDAMIAQPLIPAFPSAAVQSDPGAVLSAPEAPVVAEGVSKPESVSTSFEPPPVLAAEAAPTPSDTPVAGNAAAVAANSEVLPPLVEPFLSSATAAVSVAPAQPAIAITRMPGNRAPEIKENPANSALKKDEIEVPGWACHADEASQEWLCDLRGADPAGAAHIVTEEGNEPEARWAESKYITDQDELRMSQLLAKLPANPWDLSCKRPRSQFTPASVFIMSQEDSLLRQRSPLEIDADKAEMVEGELSTYSGNALLRRADQNLYADLVSYNGKSANLNALKNVFYLEKGVSFASSTAFMRMDSDQSVLRNAQYFLETVPARGTARVAYMDSKTQQRYENATLTGCPVGNQDWVVHAEKAHIDKEANVGELHNTWMEVGGIPIGWSPYYSFPLDDRRKSGFLTPAVGYNKTNGLGFMLPYYLNLAPNYDATVTLREQTTRGVAGRGQFRYLTEYGVGLVEGEITPYDKNVPSQNQAAIAANGASAVQLPTTRWVFNANNTSQITDKLLSQAQIFRVSDQNYFQDYGNYLTLATATSYARSFGNLTYSDRLGTIGSMSAVGMIDTYQQINNYVQQGALYTVPYSRVPQLIFNTSIPLVNAQGNGFSFQSVSEAVNFVNNSQVSVNGSSTPSAITTGYRLNIRPFVTYNYATPYAYSTSKLALQYTQYELTNEQTWSTTAPSSISRFAPILSIDNGMFFDNDFNVGDSPIRQTLEPRLYYLYIPRINQQNIPIFDTASYDMNYWQLFRDNRFTGVDRLADSNQFTLGLTTRSIDQESGLSLLTLKLGQIYYLENQTVQMNSPGQGQLSVPGQAVYGIATRKYSNLIGELTSQITPDWALKSSMQWDPSPSSPTIVCAPTTNGNYQYPGETSSNPYPGQGKVIPRYQFGLRYNNRRNDLLNISYLYLGNPNCGTQIATNQSDISFRLPLFDNWHLLAEWAYALNYKATAQTYFGFDKETCCWRFSILYWRYLNGTASSVPNSESGQSLAVDCAVPNTAGCPTSTWTIFFNITFKGLTEMDMGIDNFLFQRMPGFRRESEL</sequence>
<feature type="chain" id="PRO_5029063554" description="LPS-assembly protein LptD" evidence="2">
    <location>
        <begin position="33"/>
        <end position="1149"/>
    </location>
</feature>
<dbReference type="FunCoup" id="A0A5Q0BI91">
    <property type="interactions" value="150"/>
</dbReference>
<comment type="caution">
    <text evidence="2">Lacks conserved residue(s) required for the propagation of feature annotation.</text>
</comment>
<dbReference type="InterPro" id="IPR050218">
    <property type="entry name" value="LptD"/>
</dbReference>
<dbReference type="GO" id="GO:0043165">
    <property type="term" value="P:Gram-negative-bacterium-type cell outer membrane assembly"/>
    <property type="evidence" value="ECO:0007669"/>
    <property type="project" value="UniProtKB-UniRule"/>
</dbReference>
<comment type="subunit">
    <text evidence="2">Component of the lipopolysaccharide transport and assembly complex. Interacts with LptE and LptA.</text>
</comment>
<dbReference type="PANTHER" id="PTHR30189:SF1">
    <property type="entry name" value="LPS-ASSEMBLY PROTEIN LPTD"/>
    <property type="match status" value="1"/>
</dbReference>
<evidence type="ECO:0000313" key="5">
    <source>
        <dbReference type="Proteomes" id="UP000325755"/>
    </source>
</evidence>
<dbReference type="AlphaFoldDB" id="A0A5Q0BI91"/>
<dbReference type="GO" id="GO:0015920">
    <property type="term" value="P:lipopolysaccharide transport"/>
    <property type="evidence" value="ECO:0007669"/>
    <property type="project" value="InterPro"/>
</dbReference>
<reference evidence="4 5" key="1">
    <citation type="submission" date="2019-09" db="EMBL/GenBank/DDBJ databases">
        <title>Ecophysiology of the spiral-shaped methanotroph Methylospira mobilis as revealed by the complete genome sequence.</title>
        <authorList>
            <person name="Oshkin I.Y."/>
            <person name="Dedysh S.N."/>
            <person name="Miroshnikov K."/>
            <person name="Danilova O.V."/>
            <person name="Hakobyan A."/>
            <person name="Liesack W."/>
        </authorList>
    </citation>
    <scope>NUCLEOTIDE SEQUENCE [LARGE SCALE GENOMIC DNA]</scope>
    <source>
        <strain evidence="4 5">Shm1</strain>
    </source>
</reference>
<protein>
    <recommendedName>
        <fullName evidence="2">LPS-assembly protein LptD</fullName>
    </recommendedName>
</protein>
<dbReference type="GO" id="GO:0009279">
    <property type="term" value="C:cell outer membrane"/>
    <property type="evidence" value="ECO:0007669"/>
    <property type="project" value="UniProtKB-SubCell"/>
</dbReference>
<dbReference type="EMBL" id="CP044205">
    <property type="protein sequence ID" value="QFY41911.1"/>
    <property type="molecule type" value="Genomic_DNA"/>
</dbReference>
<evidence type="ECO:0000256" key="1">
    <source>
        <dbReference type="ARBA" id="ARBA00023237"/>
    </source>
</evidence>
<dbReference type="InParanoid" id="A0A5Q0BI91"/>
<keyword evidence="2" id="KW-0732">Signal</keyword>
<feature type="domain" description="LptD C-terminal" evidence="3">
    <location>
        <begin position="602"/>
        <end position="958"/>
    </location>
</feature>
<dbReference type="PANTHER" id="PTHR30189">
    <property type="entry name" value="LPS-ASSEMBLY PROTEIN"/>
    <property type="match status" value="1"/>
</dbReference>
<keyword evidence="5" id="KW-1185">Reference proteome</keyword>
<organism evidence="4 5">
    <name type="scientific">Candidatus Methylospira mobilis</name>
    <dbReference type="NCBI Taxonomy" id="1808979"/>
    <lineage>
        <taxon>Bacteria</taxon>
        <taxon>Pseudomonadati</taxon>
        <taxon>Pseudomonadota</taxon>
        <taxon>Gammaproteobacteria</taxon>
        <taxon>Methylococcales</taxon>
        <taxon>Methylococcaceae</taxon>
        <taxon>Candidatus Methylospira</taxon>
    </lineage>
</organism>
<dbReference type="GO" id="GO:1990351">
    <property type="term" value="C:transporter complex"/>
    <property type="evidence" value="ECO:0007669"/>
    <property type="project" value="TreeGrafter"/>
</dbReference>
<evidence type="ECO:0000313" key="4">
    <source>
        <dbReference type="EMBL" id="QFY41911.1"/>
    </source>
</evidence>
<dbReference type="Pfam" id="PF04453">
    <property type="entry name" value="LptD"/>
    <property type="match status" value="1"/>
</dbReference>
<feature type="signal peptide" evidence="2">
    <location>
        <begin position="1"/>
        <end position="32"/>
    </location>
</feature>
<evidence type="ECO:0000256" key="2">
    <source>
        <dbReference type="HAMAP-Rule" id="MF_01411"/>
    </source>
</evidence>
<dbReference type="Proteomes" id="UP000325755">
    <property type="component" value="Chromosome"/>
</dbReference>
<keyword evidence="2" id="KW-0472">Membrane</keyword>